<proteinExistence type="predicted"/>
<protein>
    <submittedName>
        <fullName evidence="1">Unannotated protein</fullName>
    </submittedName>
</protein>
<dbReference type="EMBL" id="CAEZSR010000069">
    <property type="protein sequence ID" value="CAB4563832.1"/>
    <property type="molecule type" value="Genomic_DNA"/>
</dbReference>
<accession>A0A6J6DI67</accession>
<name>A0A6J6DI67_9ZZZZ</name>
<dbReference type="AlphaFoldDB" id="A0A6J6DI67"/>
<reference evidence="1" key="1">
    <citation type="submission" date="2020-05" db="EMBL/GenBank/DDBJ databases">
        <authorList>
            <person name="Chiriac C."/>
            <person name="Salcher M."/>
            <person name="Ghai R."/>
            <person name="Kavagutti S V."/>
        </authorList>
    </citation>
    <scope>NUCLEOTIDE SEQUENCE</scope>
</reference>
<organism evidence="1">
    <name type="scientific">freshwater metagenome</name>
    <dbReference type="NCBI Taxonomy" id="449393"/>
    <lineage>
        <taxon>unclassified sequences</taxon>
        <taxon>metagenomes</taxon>
        <taxon>ecological metagenomes</taxon>
    </lineage>
</organism>
<sequence length="76" mass="8723">MLGTRHPFTHALYERDGEGNILVTETDGRWGRFRKNGQWIEGEVREADPHLCGWVGGPVIGNHRLVDQQQTRRQDA</sequence>
<gene>
    <name evidence="1" type="ORF">UFOPK1493_01962</name>
</gene>
<evidence type="ECO:0000313" key="1">
    <source>
        <dbReference type="EMBL" id="CAB4563832.1"/>
    </source>
</evidence>